<dbReference type="PANTHER" id="PTHR48106">
    <property type="entry name" value="QUINONE OXIDOREDUCTASE PIG3-RELATED"/>
    <property type="match status" value="1"/>
</dbReference>
<dbReference type="GO" id="GO:0003960">
    <property type="term" value="F:quinone reductase (NADPH) activity"/>
    <property type="evidence" value="ECO:0007669"/>
    <property type="project" value="TreeGrafter"/>
</dbReference>
<dbReference type="SUPFAM" id="SSF51735">
    <property type="entry name" value="NAD(P)-binding Rossmann-fold domains"/>
    <property type="match status" value="1"/>
</dbReference>
<dbReference type="Gene3D" id="3.90.180.10">
    <property type="entry name" value="Medium-chain alcohol dehydrogenases, catalytic domain"/>
    <property type="match status" value="1"/>
</dbReference>
<dbReference type="CDD" id="cd05276">
    <property type="entry name" value="p53_inducible_oxidoreductase"/>
    <property type="match status" value="1"/>
</dbReference>
<keyword evidence="2" id="KW-0560">Oxidoreductase</keyword>
<gene>
    <name evidence="4" type="ORF">ABB05_20240</name>
</gene>
<dbReference type="InterPro" id="IPR011032">
    <property type="entry name" value="GroES-like_sf"/>
</dbReference>
<evidence type="ECO:0000256" key="1">
    <source>
        <dbReference type="ARBA" id="ARBA00022857"/>
    </source>
</evidence>
<dbReference type="PATRIC" id="fig|217031.6.peg.4396"/>
<dbReference type="SUPFAM" id="SSF50129">
    <property type="entry name" value="GroES-like"/>
    <property type="match status" value="1"/>
</dbReference>
<keyword evidence="5" id="KW-1185">Reference proteome</keyword>
<keyword evidence="1" id="KW-0521">NADP</keyword>
<accession>A0A177ZI23</accession>
<evidence type="ECO:0000313" key="4">
    <source>
        <dbReference type="EMBL" id="OAK67465.1"/>
    </source>
</evidence>
<dbReference type="SMART" id="SM00829">
    <property type="entry name" value="PKS_ER"/>
    <property type="match status" value="1"/>
</dbReference>
<dbReference type="EMBL" id="LDJR01000060">
    <property type="protein sequence ID" value="OAK67465.1"/>
    <property type="molecule type" value="Genomic_DNA"/>
</dbReference>
<name>A0A177ZI23_9BACI</name>
<dbReference type="OrthoDB" id="9792162at2"/>
<dbReference type="InterPro" id="IPR014189">
    <property type="entry name" value="Quinone_OxRdtase_PIG3"/>
</dbReference>
<protein>
    <submittedName>
        <fullName evidence="4">NADPH:quinone oxidoreductase</fullName>
    </submittedName>
</protein>
<feature type="domain" description="Enoyl reductase (ER)" evidence="3">
    <location>
        <begin position="9"/>
        <end position="322"/>
    </location>
</feature>
<dbReference type="Pfam" id="PF00107">
    <property type="entry name" value="ADH_zinc_N"/>
    <property type="match status" value="1"/>
</dbReference>
<comment type="caution">
    <text evidence="4">The sequence shown here is derived from an EMBL/GenBank/DDBJ whole genome shotgun (WGS) entry which is preliminary data.</text>
</comment>
<dbReference type="GO" id="GO:0070402">
    <property type="term" value="F:NADPH binding"/>
    <property type="evidence" value="ECO:0007669"/>
    <property type="project" value="TreeGrafter"/>
</dbReference>
<dbReference type="InterPro" id="IPR020843">
    <property type="entry name" value="ER"/>
</dbReference>
<dbReference type="PANTHER" id="PTHR48106:SF18">
    <property type="entry name" value="QUINONE OXIDOREDUCTASE PIG3"/>
    <property type="match status" value="1"/>
</dbReference>
<dbReference type="Pfam" id="PF08240">
    <property type="entry name" value="ADH_N"/>
    <property type="match status" value="1"/>
</dbReference>
<dbReference type="Gene3D" id="3.40.50.720">
    <property type="entry name" value="NAD(P)-binding Rossmann-like Domain"/>
    <property type="match status" value="1"/>
</dbReference>
<dbReference type="NCBIfam" id="TIGR02824">
    <property type="entry name" value="quinone_pig3"/>
    <property type="match status" value="1"/>
</dbReference>
<dbReference type="InterPro" id="IPR036291">
    <property type="entry name" value="NAD(P)-bd_dom_sf"/>
</dbReference>
<sequence>MKAILVEEEDQSLYIGDFEKPKIGSDEILVKVKATALNRADLLQKRGLYPPPQGASPILGLEMSGIIEELGAEVTGWQKGDRVCALLPGGGYAEYVSIPADMAIRIPEILSFEDAAAIPEVFLTAYLNMFWLGDLEQGQTILIHAGASGVGTAAIQLAREKGAKIIVTAGTEEKRELCLSLGADYAIDYREGPFSEKVKAATDGNGVDLILDFIGASYWKENIHSLCIDGKLIIIGTMGGAKVEDVDLGLLLSKRLQIIGTALRTQTPAKKSQLTQDFSGFALDKLASGEIKPILDSIWDWKEANQAHAHMEQNRNAGKIVLRVNS</sequence>
<proteinExistence type="predicted"/>
<dbReference type="InterPro" id="IPR013149">
    <property type="entry name" value="ADH-like_C"/>
</dbReference>
<evidence type="ECO:0000259" key="3">
    <source>
        <dbReference type="SMART" id="SM00829"/>
    </source>
</evidence>
<evidence type="ECO:0000256" key="2">
    <source>
        <dbReference type="ARBA" id="ARBA00023002"/>
    </source>
</evidence>
<reference evidence="4 5" key="1">
    <citation type="submission" date="2015-05" db="EMBL/GenBank/DDBJ databases">
        <title>Comparison of genome.</title>
        <authorList>
            <person name="Zheng Z."/>
            <person name="Sun M."/>
        </authorList>
    </citation>
    <scope>NUCLEOTIDE SEQUENCE [LARGE SCALE GENOMIC DNA]</scope>
    <source>
        <strain evidence="4 5">G25-74</strain>
    </source>
</reference>
<evidence type="ECO:0000313" key="5">
    <source>
        <dbReference type="Proteomes" id="UP000077881"/>
    </source>
</evidence>
<dbReference type="Proteomes" id="UP000077881">
    <property type="component" value="Unassembled WGS sequence"/>
</dbReference>
<dbReference type="AlphaFoldDB" id="A0A177ZI23"/>
<dbReference type="STRING" id="217031.ABB05_20240"/>
<dbReference type="GO" id="GO:0048038">
    <property type="term" value="F:quinone binding"/>
    <property type="evidence" value="ECO:0007669"/>
    <property type="project" value="TreeGrafter"/>
</dbReference>
<organism evidence="4 5">
    <name type="scientific">Lederbergia galactosidilytica</name>
    <dbReference type="NCBI Taxonomy" id="217031"/>
    <lineage>
        <taxon>Bacteria</taxon>
        <taxon>Bacillati</taxon>
        <taxon>Bacillota</taxon>
        <taxon>Bacilli</taxon>
        <taxon>Bacillales</taxon>
        <taxon>Bacillaceae</taxon>
        <taxon>Lederbergia</taxon>
    </lineage>
</organism>
<dbReference type="InterPro" id="IPR013154">
    <property type="entry name" value="ADH-like_N"/>
</dbReference>
<dbReference type="RefSeq" id="WP_064468808.1">
    <property type="nucleotide sequence ID" value="NZ_LDJR01000060.1"/>
</dbReference>